<name>A0A139IU00_9PEZI</name>
<evidence type="ECO:0000256" key="1">
    <source>
        <dbReference type="SAM" id="MobiDB-lite"/>
    </source>
</evidence>
<accession>A0A139IU00</accession>
<protein>
    <submittedName>
        <fullName evidence="2">Uncharacterized protein</fullName>
    </submittedName>
</protein>
<reference evidence="2 3" key="1">
    <citation type="submission" date="2015-07" db="EMBL/GenBank/DDBJ databases">
        <title>Comparative genomics of the Sigatoka disease complex on banana suggests a link between parallel evolutionary changes in Pseudocercospora fijiensis and Pseudocercospora eumusae and increased virulence on the banana host.</title>
        <authorList>
            <person name="Chang T.-C."/>
            <person name="Salvucci A."/>
            <person name="Crous P.W."/>
            <person name="Stergiopoulos I."/>
        </authorList>
    </citation>
    <scope>NUCLEOTIDE SEQUENCE [LARGE SCALE GENOMIC DNA]</scope>
    <source>
        <strain evidence="2 3">CBS 116634</strain>
    </source>
</reference>
<evidence type="ECO:0000313" key="2">
    <source>
        <dbReference type="EMBL" id="KXT18064.1"/>
    </source>
</evidence>
<feature type="compositionally biased region" description="Polar residues" evidence="1">
    <location>
        <begin position="719"/>
        <end position="731"/>
    </location>
</feature>
<evidence type="ECO:0000313" key="3">
    <source>
        <dbReference type="Proteomes" id="UP000073492"/>
    </source>
</evidence>
<sequence length="878" mass="99563">MDLDSILAAVEADGGGKFCDLPRGPAFFYAMDSPKARAEAWSIVGNVGKKLSVEGKITIPVPEEAHQDCDVEARQWRHPQSQDKSYKGRARYAGKLTYDEALAATQNILIDMEELRFGLAMQLDTHGDLILSRWTKKSRDKRAAILSEASPTIFGSWPRKKGHSEEQDGDCCSRAKAVAIWRRDHYVSWHQARWLNIGDFMDDRNKLLSVLHVRTAHSPNDWAMFDTRESEMSWWTGIRPIWFNEQCVNFCGCGCGYGSLNEYKIERTHTWAHVGFPRALHTLEIQRDILLMLDEIVSKIVDGSEGTGSRKWAAMVNSGFGASGHETLWNTYTEQAFAPPANFDLEALLQRSKERLDMILDEVWLMQTEPAYMQRVIKLRRDAPSFDDSVQPEKKLTAVVTELLAELCERLTLWKLLVAQLEEVARAYDPNAKTVDAASHVQAESVTKLTLLLIACLAAAHNNLETHLPAMQSMRGRFKAAQVGGDVVYHQRNTSLDPKNDCDRLMWCMDELKGVLESRDEVMGMRGFMSQIEREILAQSPAQFVDRRLYEQLADIQSLDELLVALQWSQLGTFSVMINGQYVTSESREMRILDSALASKTKRKLRLGSTSKTQIYGATRALLDTPWPKGRLCLAWLEKAKACRRQLQQFWIIVREEITKQDDDGEWSKRITSSMMFDSDDQYLEQVEREEQACLLEEVEARAAAAAKADAASSDHRSVTQTTWGNSTDENLPTGRKQTKAKAARMAGSESANLSQDLQDLKMDIDFKAERFEEPPITQIKVKKESLSIFRKMYPAHHDDLELRSNTRWQAFLQAMTDAGFLATEASGSAVRFSNDKGSISFHKPHPDPVIDPVMLHSMARRMKKWFGWSGETFVLRA</sequence>
<dbReference type="PANTHER" id="PTHR40788:SF2">
    <property type="entry name" value="CLR5 DOMAIN-CONTAINING PROTEIN"/>
    <property type="match status" value="1"/>
</dbReference>
<dbReference type="Proteomes" id="UP000073492">
    <property type="component" value="Unassembled WGS sequence"/>
</dbReference>
<proteinExistence type="predicted"/>
<dbReference type="AlphaFoldDB" id="A0A139IU00"/>
<comment type="caution">
    <text evidence="2">The sequence shown here is derived from an EMBL/GenBank/DDBJ whole genome shotgun (WGS) entry which is preliminary data.</text>
</comment>
<keyword evidence="3" id="KW-1185">Reference proteome</keyword>
<feature type="region of interest" description="Disordered" evidence="1">
    <location>
        <begin position="708"/>
        <end position="735"/>
    </location>
</feature>
<dbReference type="STRING" id="113226.A0A139IU00"/>
<gene>
    <name evidence="2" type="ORF">AC579_4539</name>
</gene>
<dbReference type="OrthoDB" id="2922289at2759"/>
<organism evidence="2 3">
    <name type="scientific">Pseudocercospora musae</name>
    <dbReference type="NCBI Taxonomy" id="113226"/>
    <lineage>
        <taxon>Eukaryota</taxon>
        <taxon>Fungi</taxon>
        <taxon>Dikarya</taxon>
        <taxon>Ascomycota</taxon>
        <taxon>Pezizomycotina</taxon>
        <taxon>Dothideomycetes</taxon>
        <taxon>Dothideomycetidae</taxon>
        <taxon>Mycosphaerellales</taxon>
        <taxon>Mycosphaerellaceae</taxon>
        <taxon>Pseudocercospora</taxon>
    </lineage>
</organism>
<dbReference type="PANTHER" id="PTHR40788">
    <property type="entry name" value="CLR5 DOMAIN-CONTAINING PROTEIN-RELATED"/>
    <property type="match status" value="1"/>
</dbReference>
<dbReference type="EMBL" id="LFZO01000011">
    <property type="protein sequence ID" value="KXT18064.1"/>
    <property type="molecule type" value="Genomic_DNA"/>
</dbReference>